<feature type="disulfide bond" evidence="15">
    <location>
        <begin position="1811"/>
        <end position="1829"/>
    </location>
</feature>
<feature type="disulfide bond" evidence="15">
    <location>
        <begin position="173"/>
        <end position="185"/>
    </location>
</feature>
<feature type="repeat" description="LDL-receptor class B" evidence="16">
    <location>
        <begin position="2435"/>
        <end position="2478"/>
    </location>
</feature>
<evidence type="ECO:0000256" key="10">
    <source>
        <dbReference type="ARBA" id="ARBA00023136"/>
    </source>
</evidence>
<dbReference type="InterPro" id="IPR018097">
    <property type="entry name" value="EGF_Ca-bd_CS"/>
</dbReference>
<feature type="disulfide bond" evidence="15">
    <location>
        <begin position="214"/>
        <end position="226"/>
    </location>
</feature>
<feature type="disulfide bond" evidence="15">
    <location>
        <begin position="2612"/>
        <end position="2624"/>
    </location>
</feature>
<evidence type="ECO:0000256" key="11">
    <source>
        <dbReference type="ARBA" id="ARBA00023157"/>
    </source>
</evidence>
<dbReference type="PROSITE" id="PS01209">
    <property type="entry name" value="LDLRA_1"/>
    <property type="match status" value="11"/>
</dbReference>
<evidence type="ECO:0000256" key="12">
    <source>
        <dbReference type="ARBA" id="ARBA00023170"/>
    </source>
</evidence>
<feature type="disulfide bond" evidence="14">
    <location>
        <begin position="3550"/>
        <end position="3559"/>
    </location>
</feature>
<feature type="disulfide bond" evidence="15">
    <location>
        <begin position="1952"/>
        <end position="1967"/>
    </location>
</feature>
<keyword evidence="9 18" id="KW-1133">Transmembrane helix</keyword>
<dbReference type="PRINTS" id="PR00261">
    <property type="entry name" value="LDLRECEPTOR"/>
</dbReference>
<comment type="similarity">
    <text evidence="2">Belongs to the LDLR family.</text>
</comment>
<feature type="repeat" description="LDL-receptor class B" evidence="16">
    <location>
        <begin position="2479"/>
        <end position="2521"/>
    </location>
</feature>
<evidence type="ECO:0000313" key="20">
    <source>
        <dbReference type="EMBL" id="KAH0629002.1"/>
    </source>
</evidence>
<dbReference type="PANTHER" id="PTHR22722:SF5">
    <property type="entry name" value="LOW-DENSITY LIPOPROTEIN RECEPTOR-RELATED PROTEIN 1B"/>
    <property type="match status" value="1"/>
</dbReference>
<feature type="disulfide bond" evidence="15">
    <location>
        <begin position="2704"/>
        <end position="2719"/>
    </location>
</feature>
<feature type="disulfide bond" evidence="15">
    <location>
        <begin position="2954"/>
        <end position="2969"/>
    </location>
</feature>
<feature type="disulfide bond" evidence="15">
    <location>
        <begin position="180"/>
        <end position="198"/>
    </location>
</feature>
<keyword evidence="8" id="KW-0106">Calcium</keyword>
<feature type="repeat" description="LDL-receptor class B" evidence="16">
    <location>
        <begin position="691"/>
        <end position="733"/>
    </location>
</feature>
<feature type="disulfide bond" evidence="15">
    <location>
        <begin position="417"/>
        <end position="432"/>
    </location>
</feature>
<feature type="repeat" description="LDL-receptor class B" evidence="16">
    <location>
        <begin position="1281"/>
        <end position="1323"/>
    </location>
</feature>
<keyword evidence="3 14" id="KW-0245">EGF-like domain</keyword>
<feature type="disulfide bond" evidence="15">
    <location>
        <begin position="2619"/>
        <end position="2637"/>
    </location>
</feature>
<dbReference type="Pfam" id="PF07645">
    <property type="entry name" value="EGF_CA"/>
    <property type="match status" value="1"/>
</dbReference>
<evidence type="ECO:0000259" key="19">
    <source>
        <dbReference type="PROSITE" id="PS50026"/>
    </source>
</evidence>
<feature type="repeat" description="LDL-receptor class B" evidence="16">
    <location>
        <begin position="1"/>
        <end position="49"/>
    </location>
</feature>
<feature type="repeat" description="LDL-receptor class B" evidence="16">
    <location>
        <begin position="962"/>
        <end position="1004"/>
    </location>
</feature>
<keyword evidence="4" id="KW-0254">Endocytosis</keyword>
<feature type="disulfide bond" evidence="15">
    <location>
        <begin position="2807"/>
        <end position="2819"/>
    </location>
</feature>
<feature type="repeat" description="LDL-receptor class B" evidence="16">
    <location>
        <begin position="644"/>
        <end position="690"/>
    </location>
</feature>
<feature type="disulfide bond" evidence="15">
    <location>
        <begin position="1982"/>
        <end position="2000"/>
    </location>
</feature>
<feature type="disulfide bond" evidence="15">
    <location>
        <begin position="2664"/>
        <end position="2679"/>
    </location>
</feature>
<dbReference type="PANTHER" id="PTHR22722">
    <property type="entry name" value="LOW-DENSITY LIPOPROTEIN RECEPTOR-RELATED PROTEIN 2-RELATED"/>
    <property type="match status" value="1"/>
</dbReference>
<evidence type="ECO:0000256" key="15">
    <source>
        <dbReference type="PROSITE-ProRule" id="PRU00124"/>
    </source>
</evidence>
<evidence type="ECO:0000256" key="18">
    <source>
        <dbReference type="SAM" id="Phobius"/>
    </source>
</evidence>
<feature type="disulfide bond" evidence="14">
    <location>
        <begin position="3492"/>
        <end position="3502"/>
    </location>
</feature>
<feature type="disulfide bond" evidence="15">
    <location>
        <begin position="262"/>
        <end position="280"/>
    </location>
</feature>
<dbReference type="EMBL" id="JAIPUX010000439">
    <property type="protein sequence ID" value="KAH0629002.1"/>
    <property type="molecule type" value="Genomic_DNA"/>
</dbReference>
<feature type="region of interest" description="Disordered" evidence="17">
    <location>
        <begin position="3330"/>
        <end position="3349"/>
    </location>
</feature>
<feature type="transmembrane region" description="Helical" evidence="18">
    <location>
        <begin position="3610"/>
        <end position="3630"/>
    </location>
</feature>
<dbReference type="SUPFAM" id="SSF57196">
    <property type="entry name" value="EGF/Laminin"/>
    <property type="match status" value="6"/>
</dbReference>
<evidence type="ECO:0000256" key="13">
    <source>
        <dbReference type="ARBA" id="ARBA00023180"/>
    </source>
</evidence>
<dbReference type="PROSITE" id="PS50026">
    <property type="entry name" value="EGF_3"/>
    <property type="match status" value="3"/>
</dbReference>
<feature type="disulfide bond" evidence="15">
    <location>
        <begin position="1884"/>
        <end position="1896"/>
    </location>
</feature>
<name>A0ABQ7THR7_PHRPL</name>
<dbReference type="InterPro" id="IPR000742">
    <property type="entry name" value="EGF"/>
</dbReference>
<dbReference type="InterPro" id="IPR001881">
    <property type="entry name" value="EGF-like_Ca-bd_dom"/>
</dbReference>
<protein>
    <recommendedName>
        <fullName evidence="19">EGF-like domain-containing protein</fullName>
    </recommendedName>
</protein>
<feature type="disulfide bond" evidence="15">
    <location>
        <begin position="2910"/>
        <end position="2925"/>
    </location>
</feature>
<feature type="disulfide bond" evidence="15">
    <location>
        <begin position="1852"/>
        <end position="1870"/>
    </location>
</feature>
<dbReference type="InterPro" id="IPR036055">
    <property type="entry name" value="LDL_receptor-like_sf"/>
</dbReference>
<keyword evidence="13" id="KW-0325">Glycoprotein</keyword>
<evidence type="ECO:0000256" key="2">
    <source>
        <dbReference type="ARBA" id="ARBA00009939"/>
    </source>
</evidence>
<feature type="disulfide bond" evidence="15">
    <location>
        <begin position="2826"/>
        <end position="2841"/>
    </location>
</feature>
<feature type="disulfide bond" evidence="15">
    <location>
        <begin position="1891"/>
        <end position="1909"/>
    </location>
</feature>
<feature type="disulfide bond" evidence="15">
    <location>
        <begin position="2020"/>
        <end position="2038"/>
    </location>
</feature>
<feature type="disulfide bond" evidence="15">
    <location>
        <begin position="2202"/>
        <end position="2217"/>
    </location>
</feature>
<keyword evidence="21" id="KW-1185">Reference proteome</keyword>
<comment type="subcellular location">
    <subcellularLocation>
        <location evidence="1">Membrane</location>
        <topology evidence="1">Single-pass type I membrane protein</topology>
    </subcellularLocation>
</comment>
<feature type="disulfide bond" evidence="15">
    <location>
        <begin position="1994"/>
        <end position="2009"/>
    </location>
</feature>
<dbReference type="SMART" id="SM00181">
    <property type="entry name" value="EGF"/>
    <property type="match status" value="17"/>
</dbReference>
<feature type="domain" description="EGF-like" evidence="19">
    <location>
        <begin position="3488"/>
        <end position="3524"/>
    </location>
</feature>
<feature type="repeat" description="LDL-receptor class B" evidence="16">
    <location>
        <begin position="3261"/>
        <end position="3304"/>
    </location>
</feature>
<dbReference type="InterPro" id="IPR051221">
    <property type="entry name" value="LDLR-related"/>
</dbReference>
<proteinExistence type="inferred from homology"/>
<feature type="disulfide bond" evidence="14">
    <location>
        <begin position="3528"/>
        <end position="3538"/>
    </location>
</feature>
<dbReference type="PROSITE" id="PS00022">
    <property type="entry name" value="EGF_1"/>
    <property type="match status" value="2"/>
</dbReference>
<gene>
    <name evidence="20" type="ORF">JD844_010721</name>
</gene>
<dbReference type="SMART" id="SM00135">
    <property type="entry name" value="LY"/>
    <property type="match status" value="26"/>
</dbReference>
<dbReference type="Pfam" id="PF14670">
    <property type="entry name" value="FXa_inhibition"/>
    <property type="match status" value="3"/>
</dbReference>
<evidence type="ECO:0000313" key="21">
    <source>
        <dbReference type="Proteomes" id="UP000826234"/>
    </source>
</evidence>
<comment type="caution">
    <text evidence="14">Lacks conserved residue(s) required for the propagation of feature annotation.</text>
</comment>
<dbReference type="InterPro" id="IPR002172">
    <property type="entry name" value="LDrepeatLR_classA_rpt"/>
</dbReference>
<feature type="disulfide bond" evidence="15">
    <location>
        <begin position="255"/>
        <end position="267"/>
    </location>
</feature>
<dbReference type="SUPFAM" id="SSF57184">
    <property type="entry name" value="Growth factor receptor domain"/>
    <property type="match status" value="1"/>
</dbReference>
<feature type="disulfide bond" evidence="15">
    <location>
        <begin position="1903"/>
        <end position="1918"/>
    </location>
</feature>
<dbReference type="InterPro" id="IPR011042">
    <property type="entry name" value="6-blade_b-propeller_TolB-like"/>
</dbReference>
<accession>A0ABQ7THR7</accession>
<feature type="disulfide bond" evidence="15">
    <location>
        <begin position="2652"/>
        <end position="2670"/>
    </location>
</feature>
<evidence type="ECO:0000256" key="4">
    <source>
        <dbReference type="ARBA" id="ARBA00022583"/>
    </source>
</evidence>
<feature type="region of interest" description="Disordered" evidence="17">
    <location>
        <begin position="3709"/>
        <end position="3731"/>
    </location>
</feature>
<dbReference type="CDD" id="cd00112">
    <property type="entry name" value="LDLa"/>
    <property type="match status" value="25"/>
</dbReference>
<evidence type="ECO:0000256" key="3">
    <source>
        <dbReference type="ARBA" id="ARBA00022536"/>
    </source>
</evidence>
<dbReference type="InterPro" id="IPR000033">
    <property type="entry name" value="LDLR_classB_rpt"/>
</dbReference>
<feature type="repeat" description="LDL-receptor class B" evidence="16">
    <location>
        <begin position="734"/>
        <end position="780"/>
    </location>
</feature>
<feature type="disulfide bond" evidence="15">
    <location>
        <begin position="2854"/>
        <end position="2872"/>
    </location>
</feature>
<dbReference type="Pfam" id="PF12662">
    <property type="entry name" value="cEGF"/>
    <property type="match status" value="1"/>
</dbReference>
<feature type="domain" description="EGF-like" evidence="19">
    <location>
        <begin position="2260"/>
        <end position="2295"/>
    </location>
</feature>
<feature type="disulfide bond" evidence="15">
    <location>
        <begin position="350"/>
        <end position="362"/>
    </location>
</feature>
<evidence type="ECO:0000256" key="7">
    <source>
        <dbReference type="ARBA" id="ARBA00022737"/>
    </source>
</evidence>
<feature type="repeat" description="LDL-receptor class B" evidence="16">
    <location>
        <begin position="1368"/>
        <end position="1411"/>
    </location>
</feature>
<evidence type="ECO:0000256" key="8">
    <source>
        <dbReference type="ARBA" id="ARBA00022837"/>
    </source>
</evidence>
<dbReference type="PROSITE" id="PS50068">
    <property type="entry name" value="LDLRA_2"/>
    <property type="match status" value="26"/>
</dbReference>
<feature type="repeat" description="LDL-receptor class B" evidence="16">
    <location>
        <begin position="50"/>
        <end position="93"/>
    </location>
</feature>
<feature type="repeat" description="LDL-receptor class B" evidence="16">
    <location>
        <begin position="1238"/>
        <end position="1280"/>
    </location>
</feature>
<feature type="repeat" description="LDL-receptor class B" evidence="16">
    <location>
        <begin position="1623"/>
        <end position="1667"/>
    </location>
</feature>
<dbReference type="Pfam" id="PF16472">
    <property type="entry name" value="DUF5050"/>
    <property type="match status" value="1"/>
</dbReference>
<dbReference type="Pfam" id="PF00057">
    <property type="entry name" value="Ldl_recept_a"/>
    <property type="match status" value="24"/>
</dbReference>
<dbReference type="SUPFAM" id="SSF63825">
    <property type="entry name" value="YWTD domain"/>
    <property type="match status" value="7"/>
</dbReference>
<feature type="disulfide bond" evidence="15">
    <location>
        <begin position="221"/>
        <end position="239"/>
    </location>
</feature>
<feature type="disulfide bond" evidence="14">
    <location>
        <begin position="2264"/>
        <end position="2274"/>
    </location>
</feature>
<dbReference type="SUPFAM" id="SSF57424">
    <property type="entry name" value="LDL receptor-like module"/>
    <property type="match status" value="25"/>
</dbReference>
<feature type="disulfide bond" evidence="15">
    <location>
        <begin position="1864"/>
        <end position="1879"/>
    </location>
</feature>
<feature type="disulfide bond" evidence="15">
    <location>
        <begin position="460"/>
        <end position="475"/>
    </location>
</feature>
<evidence type="ECO:0000256" key="17">
    <source>
        <dbReference type="SAM" id="MobiDB-lite"/>
    </source>
</evidence>
<feature type="disulfide bond" evidence="15">
    <location>
        <begin position="2942"/>
        <end position="2960"/>
    </location>
</feature>
<dbReference type="PROSITE" id="PS00010">
    <property type="entry name" value="ASX_HYDROXYL"/>
    <property type="match status" value="1"/>
</dbReference>
<evidence type="ECO:0000256" key="5">
    <source>
        <dbReference type="ARBA" id="ARBA00022692"/>
    </source>
</evidence>
<dbReference type="InterPro" id="IPR026823">
    <property type="entry name" value="cEGF"/>
</dbReference>
<keyword evidence="6" id="KW-0732">Signal</keyword>
<dbReference type="PROSITE" id="PS01186">
    <property type="entry name" value="EGF_2"/>
    <property type="match status" value="2"/>
</dbReference>
<feature type="disulfide bond" evidence="15">
    <location>
        <begin position="2866"/>
        <end position="2881"/>
    </location>
</feature>
<feature type="disulfide bond" evidence="15">
    <location>
        <begin position="1975"/>
        <end position="1987"/>
    </location>
</feature>
<organism evidence="20 21">
    <name type="scientific">Phrynosoma platyrhinos</name>
    <name type="common">Desert horned lizard</name>
    <dbReference type="NCBI Taxonomy" id="52577"/>
    <lineage>
        <taxon>Eukaryota</taxon>
        <taxon>Metazoa</taxon>
        <taxon>Chordata</taxon>
        <taxon>Craniata</taxon>
        <taxon>Vertebrata</taxon>
        <taxon>Euteleostomi</taxon>
        <taxon>Lepidosauria</taxon>
        <taxon>Squamata</taxon>
        <taxon>Bifurcata</taxon>
        <taxon>Unidentata</taxon>
        <taxon>Episquamata</taxon>
        <taxon>Toxicofera</taxon>
        <taxon>Iguania</taxon>
        <taxon>Phrynosomatidae</taxon>
        <taxon>Phrynosomatinae</taxon>
        <taxon>Phrynosoma</taxon>
    </lineage>
</organism>
<dbReference type="Gene3D" id="2.120.10.30">
    <property type="entry name" value="TolB, C-terminal domain"/>
    <property type="match status" value="9"/>
</dbReference>
<feature type="disulfide bond" evidence="15">
    <location>
        <begin position="2847"/>
        <end position="2859"/>
    </location>
</feature>
<feature type="repeat" description="LDL-receptor class B" evidence="16">
    <location>
        <begin position="2347"/>
        <end position="2391"/>
    </location>
</feature>
<feature type="domain" description="EGF-like" evidence="19">
    <location>
        <begin position="3525"/>
        <end position="3560"/>
    </location>
</feature>
<sequence>MYWTDWEEDPKDSKRGKIERAWMDGSHRNVFITSKTVLWPNGLSLDIPAKVLYWVDAFYDRIEMVMLDGTERKIVYDGNELNHAFGLCHYGNFLFWTEYRSGSIYRLDQNSKVVTLLRNELGSNSCRVNNGGCSSLCLAIPNGRQCACAEDQILGPDSVTCQVNPSYSPPPQCQHGEFACKNNRCIQERWKCDGDNDCLDNSDEAPELCHQHTCPSDRFKCENNRCIPNRWLCDGDNDCGNNEDESNSTCSARTCPTNQFSCASGRCIPISWTCDLDDDCGDRSDESASCVRIMHVSVCVFTVPTLLSSLVGFCVSEKDCGDGSDEKNCPKPTDNDCGDNSDEAGCSHSCSSNQFKCNSGRCIPVHWTCDGDNDCGDYSDETHANCTNQATRPPGGCHTDEFQCRLDALCIPMRWHCDGDTDCMDSSDEKNCEGVTHVCDPNVKFGCKDSARCISKAWVCDGDNDCEDNSDEENCESLVCKPPSHTCANNTSICLPPEKLCDGNDDCGDGSDEGKLCDLCSLNNGGCSHNCTVAPGEGIACSCPLGMELGSDNKTCQIQSYCAKHLKCSQKCEQDKYNVKCSCYEGWMLEPDGESCRSTDPFKPFIIFSNRHEIRRIDLHKGDYSVLVPGLRNTIALDFHLNQSSLYWTDVVEDKIYRGKLHENGALTSFEVVIQYGLATPEGLAVDWIAGNIYWVESNLDQIEVAKLDGTMRSTLLAGDIEHPRAIALDPRCGILFWTDWDASLPRIEAASMSGEGRRVIHKETGSGGWPNGLTVDYLEKRILWIDARSDAIYSALYDGTGHIEVLRGHEYLSHPFAVTLYGGEVYWTDWRTNTLAKANKWTGHNVTVVQRTNTQPFDLQVYHPSRQPQVPNPCEANGGKGLCSHLCLINFNSTYSCACPHLMKLDKDNITCYEFKKFLLYARQMEIRGVDIDNPYYNYINSFTVPDIDNVTVVDYDAMEQRIYWSDVRTQTIKRAFINGTGVETVVSADLPNAHGLAVDWVSRNLFWTSYDANKKQINVARLDGSFKNATLRLGKRALTGDKPRDGMGQAESDLSNCLFHTESSTGQMGITSALLIWMAVTEVCSSPTKKDLLVIQRELGDKLWWADQASEKMGTCNKKDGTDTVVLRNSTTLVMHMKIYNETIQQHGTNPCSVNNGDCSQLCLPTSETTRSCMCTAGYSLKSGQQSCEGVGSFLLYSVHEGIRGIPLDPNDKSDALVPVSGTSLAVGIDFHAANDTIYWVDMGLSTISRAKRDQTWREDVVTNGIGRVEGIAVDWIAGNIYWTDQGFDVIEVARLNGSFRHVVISQGLDKPRAITVHPEKGYLFWTEWGQYPRIERSRLDGTERVVLVNVSISWPNGISVDYEEGKLYWCDARTDKIERIDLETGDKREVVLNNNNMDMFSVSVFEDYIYWSDRTHANGSIKRGSKDNASEIVPLRTGIGVQLKDIKVFNRARQKGTNVCAQNNGGCQQLCLYRGGGQRTCACAHGMLAEDSVSCRDYDGYLLYSERTILKSIHLSDENNLNAPIKPFEDSEHMKNVIALAFDYRHGSKGSNRIFYNVGSVEGLAYHRGWDTLYWTSYTTSTITRHTVNQTREGAFERETVITMSGDDHPRAFVLDECQFLMFWTNWNEQHPSIMRATLSGANMITIIDKDIRTPNGLAIDHKAEKIYFSDATLDKIERCEYDGSKRHMVLQAEPVHPFGLAVYGDYIFWTDWVRRAVQRADKYVGSGMKHLRIDIPQQPMGIIAVANDTNSCELSLCRVNNGGCQDLCLLSAKGEISCSCRGERILQEDLTCRAPNSTCNVHNEFECGNGDCIDFSQTCDGVAHCKDKSDEKQSYCNSRKCKKGYLHCINKRCVPIKDWCNGIDNCGDNSDEVPCNKTNCAATEFRCRDGTCISNSSRCNQQIDCEDASDEMNCTATDCSSFFRLGIKGTTFQKCEHTSMCYAPSWVCDGSNDCGDYSDEQDCPGVRKSKCPANYFACPSGRCIPMTWTCDKENDCENGEDETHCNKFCFPVKFECNNHRCISKQWVCDGADDCGDGSDEDHRCRHTTCAAGSFQCPNSYMCVPHRWLCDGDKDCADGADESVAAGCLYNNTCQEREFMCNNRQCIPKHFVCDHDDDCGDGSDESQDCEYTTCGPNEFRCANGRCLSNKLWECDGEFDCHDHSDEAPKNPRCSSPESKCNDTFFLCHNNHCISNHLLCDNNNDCGDGSDELNCFINECLNKKLSGCSQECEDLKIGYKCRCRPGFRLKDDGKTCIDIDECTTTYPCSQICINTHGSFKCLCVDGYVLKSDDPTSCKAVTEEEPFLIFANRYYLRKLSLDGSNYTLLKQGLNNAVALDFDYREQMIYWTDVTTQGSMIRRMHINGSNVQVLHRTGLSNPDGLAVDWVGGNLYWCDKGRDTIEVSKLNGAYRTVLVNTGLREPRALVVDVQNGYLYWTDWGDHSLIGKIGMDGTNRSVIVDTRITWPNGLTLDYINSRIYWADAREDYIEFASLDGSNRHIVLSQDIPHIFALTLFEDYIYWTDWETKSISRAHKTTGANKSVLISTLHRPMDIHIFHAFRQPDVANHPCKVNNGGCSNLCLLSPGGGFKCACPTNFYLGGDGRTCISNCTASQFVCKNDKCIPFWWKCDTEDDCGDRSDEPENCRQFQCSTGICTNPAFICDGDNDCQDNSDEANCEVHVCLPSQFKCTNTNRCIPGIFRCNGQDNCGDGEDEKDCPEVTCAPNQFQCAITKRCIPRVWVCDRDNDCVDGSDEPANCTQMRCGLDEFRCKDSGRCIPARWKCDGEDDCGDGSDEPKEECDERTCEPYQFRCKNNRCVPGRWQCDYDNDCGDNSDEESCKCKPRCDQDQFHCKSGHCIPLRWRCDADADCMDGSDEEDCDTRVKFQCPPNRPFRCKNDRVCLWIGRQCDGIDNCGDGTDEQFCDSPTVRSCSHEKNEFHCLNGKCISAELQCNFFDDCGDGSDEYKCLTDPKTYGCHTNVTMCGDDAKCIQTNTSVYCTCPTGFQKVPDKNSCQEAALDIMQVILAAYVLMVGYNDADVNMLQQRSFLLGCPTVDINECLKFGVCSQMCNNTKGSYMCTCAKNFMKTHQMCKAEGSEYQVLYIADDNKIRSMYHFNPNSAYEPAFQGDESVRIAAMDVYVKGNKIYWTNWHTGHISCRELPSSAGSSPSNRNRRQSDGAVTHLNVRNQAFMRKHREVPKISGLKMPRGIAIDWVAGNIYWTDSGRDVIEVAQMKGENRKTLISGMIDEPHAIVVDPLRGTMYWSDWGNHPKIETAAMDGTLRETLVQDNIQWPTGTWQDGQAQLEDTTLAGGILLSHGDSDVQAVKKKKKKKKKSKAPSAQTVPATPIRLNGTDPVVAIDSKKGLSHPFSIDIFEDYIYGVTYINNRIFKIHKFGHGTVTNLTAGLNHATDVVLYHQYKQPDVPNPCDRKKCEWLCLLSPSGPVCTCPNGKRLDNGTCVTIPPPTLSPLGVPTCRCPNGFTGSQCNKQSCADYCLNNGSCTVNRGNQPNCRCPPEFIGDKCQFRLCPGYCENGGVCHLTASGARQCRCPSNYYGDHCQHNKCDRCLKGNCSVDKQTGNVTCMCTLEMTGEQCEKSVESEQQNNRTVSIVIPILLLLLVILVAGAVVWYKKRIKGAKGFQHQRMTNGAMNVEIGNPTYKMYEGDPDADDVGELLDADFALDPDKPTNFTNPVYATLYMGAHNSRNSLASTDEKRELLSRGADDDLGTPLA</sequence>
<keyword evidence="7" id="KW-0677">Repeat</keyword>
<keyword evidence="10 18" id="KW-0472">Membrane</keyword>
<feature type="repeat" description="LDL-receptor class B" evidence="16">
    <location>
        <begin position="1324"/>
        <end position="1367"/>
    </location>
</feature>
<dbReference type="SMART" id="SM00192">
    <property type="entry name" value="LDLa"/>
    <property type="match status" value="26"/>
</dbReference>
<feature type="disulfide bond" evidence="15">
    <location>
        <begin position="2097"/>
        <end position="2109"/>
    </location>
</feature>
<keyword evidence="12" id="KW-0675">Receptor</keyword>
<evidence type="ECO:0000256" key="1">
    <source>
        <dbReference type="ARBA" id="ARBA00004479"/>
    </source>
</evidence>
<feature type="compositionally biased region" description="Basic and acidic residues" evidence="17">
    <location>
        <begin position="3711"/>
        <end position="3723"/>
    </location>
</feature>
<feature type="disulfide bond" evidence="15">
    <location>
        <begin position="2183"/>
        <end position="2195"/>
    </location>
</feature>
<feature type="disulfide bond" evidence="15">
    <location>
        <begin position="2013"/>
        <end position="2025"/>
    </location>
</feature>
<feature type="repeat" description="LDL-receptor class B" evidence="16">
    <location>
        <begin position="2392"/>
        <end position="2434"/>
    </location>
</feature>
<feature type="repeat" description="LDL-receptor class B" evidence="16">
    <location>
        <begin position="3218"/>
        <end position="3260"/>
    </location>
</feature>
<dbReference type="InterPro" id="IPR049883">
    <property type="entry name" value="NOTCH1_EGF-like"/>
</dbReference>
<dbReference type="PROSITE" id="PS51120">
    <property type="entry name" value="LDLRB"/>
    <property type="match status" value="18"/>
</dbReference>
<dbReference type="Gene3D" id="4.10.400.10">
    <property type="entry name" value="Low-density Lipoprotein Receptor"/>
    <property type="match status" value="25"/>
</dbReference>
<evidence type="ECO:0000256" key="16">
    <source>
        <dbReference type="PROSITE-ProRule" id="PRU00461"/>
    </source>
</evidence>
<dbReference type="InterPro" id="IPR032485">
    <property type="entry name" value="LRP1-like_beta_prop"/>
</dbReference>
<reference evidence="20 21" key="1">
    <citation type="journal article" date="2022" name="Gigascience">
        <title>A chromosome-level genome assembly and annotation of the desert horned lizard, Phrynosoma platyrhinos, provides insight into chromosomal rearrangements among reptiles.</title>
        <authorList>
            <person name="Koochekian N."/>
            <person name="Ascanio A."/>
            <person name="Farleigh K."/>
            <person name="Card D.C."/>
            <person name="Schield D.R."/>
            <person name="Castoe T.A."/>
            <person name="Jezkova T."/>
        </authorList>
    </citation>
    <scope>NUCLEOTIDE SEQUENCE [LARGE SCALE GENOMIC DNA]</scope>
    <source>
        <strain evidence="20">NK-2021</strain>
    </source>
</reference>
<dbReference type="Gene3D" id="2.10.25.10">
    <property type="entry name" value="Laminin"/>
    <property type="match status" value="7"/>
</dbReference>
<dbReference type="Proteomes" id="UP000826234">
    <property type="component" value="Unassembled WGS sequence"/>
</dbReference>
<evidence type="ECO:0000256" key="9">
    <source>
        <dbReference type="ARBA" id="ARBA00022989"/>
    </source>
</evidence>
<dbReference type="SMART" id="SM00179">
    <property type="entry name" value="EGF_CA"/>
    <property type="match status" value="3"/>
</dbReference>
<comment type="caution">
    <text evidence="20">The sequence shown here is derived from an EMBL/GenBank/DDBJ whole genome shotgun (WGS) entry which is preliminary data.</text>
</comment>
<dbReference type="InterPro" id="IPR009030">
    <property type="entry name" value="Growth_fac_rcpt_cys_sf"/>
</dbReference>
<keyword evidence="5 18" id="KW-0812">Transmembrane</keyword>
<feature type="disulfide bond" evidence="15">
    <location>
        <begin position="2137"/>
        <end position="2149"/>
    </location>
</feature>
<feature type="disulfide bond" evidence="15">
    <location>
        <begin position="1845"/>
        <end position="1857"/>
    </location>
</feature>
<evidence type="ECO:0000256" key="14">
    <source>
        <dbReference type="PROSITE-ProRule" id="PRU00076"/>
    </source>
</evidence>
<dbReference type="CDD" id="cd00054">
    <property type="entry name" value="EGF_CA"/>
    <property type="match status" value="1"/>
</dbReference>
<feature type="repeat" description="LDL-receptor class B" evidence="16">
    <location>
        <begin position="1668"/>
        <end position="1710"/>
    </location>
</feature>
<dbReference type="Gene3D" id="4.10.1220.10">
    <property type="entry name" value="EGF-type module"/>
    <property type="match status" value="1"/>
</dbReference>
<feature type="disulfide bond" evidence="15">
    <location>
        <begin position="2814"/>
        <end position="2832"/>
    </location>
</feature>
<keyword evidence="11 14" id="KW-1015">Disulfide bond</keyword>
<dbReference type="PROSITE" id="PS01187">
    <property type="entry name" value="EGF_CA"/>
    <property type="match status" value="2"/>
</dbReference>
<feature type="disulfide bond" evidence="15">
    <location>
        <begin position="2104"/>
        <end position="2122"/>
    </location>
</feature>
<feature type="disulfide bond" evidence="15">
    <location>
        <begin position="357"/>
        <end position="375"/>
    </location>
</feature>
<feature type="disulfide bond" evidence="14">
    <location>
        <begin position="3514"/>
        <end position="3523"/>
    </location>
</feature>
<evidence type="ECO:0000256" key="6">
    <source>
        <dbReference type="ARBA" id="ARBA00022729"/>
    </source>
</evidence>
<dbReference type="InterPro" id="IPR000152">
    <property type="entry name" value="EGF-type_Asp/Asn_hydroxyl_site"/>
</dbReference>
<feature type="disulfide bond" evidence="15">
    <location>
        <begin position="2190"/>
        <end position="2208"/>
    </location>
</feature>
<dbReference type="Pfam" id="PF00058">
    <property type="entry name" value="Ldl_recept_b"/>
    <property type="match status" value="10"/>
</dbReference>
<dbReference type="InterPro" id="IPR023415">
    <property type="entry name" value="LDLR_class-A_CS"/>
</dbReference>